<dbReference type="Pfam" id="PF13546">
    <property type="entry name" value="DDE_5"/>
    <property type="match status" value="1"/>
</dbReference>
<reference evidence="2 3" key="1">
    <citation type="journal article" date="2019" name="Int. J. Syst. Evol. Microbiol.">
        <title>The Global Catalogue of Microorganisms (GCM) 10K type strain sequencing project: providing services to taxonomists for standard genome sequencing and annotation.</title>
        <authorList>
            <consortium name="The Broad Institute Genomics Platform"/>
            <consortium name="The Broad Institute Genome Sequencing Center for Infectious Disease"/>
            <person name="Wu L."/>
            <person name="Ma J."/>
        </authorList>
    </citation>
    <scope>NUCLEOTIDE SEQUENCE [LARGE SCALE GENOMIC DNA]</scope>
    <source>
        <strain evidence="2 3">JCM 7356</strain>
    </source>
</reference>
<sequence>MRRLRFRVLVTGCSREGGAEVTAQQLRELVQRLIRAGELGDGDSDVLVVVDAGYAVPLLAFLLRDRPYGFADRTRGAGQCSPVKAALQDDSETEMTTAFARSSQLGSAGTDGVHEVGTGVHGDLLAVLTIAQH</sequence>
<gene>
    <name evidence="2" type="ORF">GCM10010430_73950</name>
</gene>
<organism evidence="2 3">
    <name type="scientific">Kitasatospora cystarginea</name>
    <dbReference type="NCBI Taxonomy" id="58350"/>
    <lineage>
        <taxon>Bacteria</taxon>
        <taxon>Bacillati</taxon>
        <taxon>Actinomycetota</taxon>
        <taxon>Actinomycetes</taxon>
        <taxon>Kitasatosporales</taxon>
        <taxon>Streptomycetaceae</taxon>
        <taxon>Kitasatospora</taxon>
    </lineage>
</organism>
<dbReference type="EMBL" id="BAAATR010000057">
    <property type="protein sequence ID" value="GAA2277293.1"/>
    <property type="molecule type" value="Genomic_DNA"/>
</dbReference>
<keyword evidence="3" id="KW-1185">Reference proteome</keyword>
<feature type="domain" description="Transposase IS701-like DDE" evidence="1">
    <location>
        <begin position="19"/>
        <end position="75"/>
    </location>
</feature>
<accession>A0ABN3EZ17</accession>
<protein>
    <recommendedName>
        <fullName evidence="1">Transposase IS701-like DDE domain-containing protein</fullName>
    </recommendedName>
</protein>
<name>A0ABN3EZ17_9ACTN</name>
<dbReference type="Proteomes" id="UP001500305">
    <property type="component" value="Unassembled WGS sequence"/>
</dbReference>
<evidence type="ECO:0000259" key="1">
    <source>
        <dbReference type="Pfam" id="PF13546"/>
    </source>
</evidence>
<dbReference type="InterPro" id="IPR038721">
    <property type="entry name" value="IS701-like_DDE_dom"/>
</dbReference>
<evidence type="ECO:0000313" key="3">
    <source>
        <dbReference type="Proteomes" id="UP001500305"/>
    </source>
</evidence>
<dbReference type="RefSeq" id="WP_425557855.1">
    <property type="nucleotide sequence ID" value="NZ_BAAATR010000057.1"/>
</dbReference>
<proteinExistence type="predicted"/>
<evidence type="ECO:0000313" key="2">
    <source>
        <dbReference type="EMBL" id="GAA2277293.1"/>
    </source>
</evidence>
<comment type="caution">
    <text evidence="2">The sequence shown here is derived from an EMBL/GenBank/DDBJ whole genome shotgun (WGS) entry which is preliminary data.</text>
</comment>